<feature type="domain" description="Ig-like" evidence="2">
    <location>
        <begin position="32"/>
        <end position="67"/>
    </location>
</feature>
<sequence length="131" mass="14464">MSDFPLMREFFFCFRRRTRAAEDQGPPPHGDNGSLVISDVKPEDAGRYECHATNDIGAGLKKSVSLSVHGSQKPFSLRTKVIDWWEESPSDGAAASRLNGGGPSSRKKGRTPQWKLSIHAGRNSGAFMFRK</sequence>
<evidence type="ECO:0000313" key="4">
    <source>
        <dbReference type="Proteomes" id="UP001054945"/>
    </source>
</evidence>
<proteinExistence type="predicted"/>
<dbReference type="InterPro" id="IPR007110">
    <property type="entry name" value="Ig-like_dom"/>
</dbReference>
<evidence type="ECO:0000313" key="3">
    <source>
        <dbReference type="EMBL" id="GIZ00674.1"/>
    </source>
</evidence>
<keyword evidence="4" id="KW-1185">Reference proteome</keyword>
<dbReference type="EMBL" id="BPLR01001192">
    <property type="protein sequence ID" value="GIZ00674.1"/>
    <property type="molecule type" value="Genomic_DNA"/>
</dbReference>
<name>A0AAV4Y2C1_CAEEX</name>
<dbReference type="Proteomes" id="UP001054945">
    <property type="component" value="Unassembled WGS sequence"/>
</dbReference>
<evidence type="ECO:0000259" key="2">
    <source>
        <dbReference type="PROSITE" id="PS50835"/>
    </source>
</evidence>
<evidence type="ECO:0000256" key="1">
    <source>
        <dbReference type="SAM" id="MobiDB-lite"/>
    </source>
</evidence>
<accession>A0AAV4Y2C1</accession>
<gene>
    <name evidence="3" type="ORF">CEXT_127491</name>
</gene>
<feature type="region of interest" description="Disordered" evidence="1">
    <location>
        <begin position="91"/>
        <end position="112"/>
    </location>
</feature>
<dbReference type="Gene3D" id="2.60.40.10">
    <property type="entry name" value="Immunoglobulins"/>
    <property type="match status" value="1"/>
</dbReference>
<organism evidence="3 4">
    <name type="scientific">Caerostris extrusa</name>
    <name type="common">Bark spider</name>
    <name type="synonym">Caerostris bankana</name>
    <dbReference type="NCBI Taxonomy" id="172846"/>
    <lineage>
        <taxon>Eukaryota</taxon>
        <taxon>Metazoa</taxon>
        <taxon>Ecdysozoa</taxon>
        <taxon>Arthropoda</taxon>
        <taxon>Chelicerata</taxon>
        <taxon>Arachnida</taxon>
        <taxon>Araneae</taxon>
        <taxon>Araneomorphae</taxon>
        <taxon>Entelegynae</taxon>
        <taxon>Araneoidea</taxon>
        <taxon>Araneidae</taxon>
        <taxon>Caerostris</taxon>
    </lineage>
</organism>
<dbReference type="PROSITE" id="PS50835">
    <property type="entry name" value="IG_LIKE"/>
    <property type="match status" value="1"/>
</dbReference>
<dbReference type="SUPFAM" id="SSF48726">
    <property type="entry name" value="Immunoglobulin"/>
    <property type="match status" value="1"/>
</dbReference>
<dbReference type="Pfam" id="PF07679">
    <property type="entry name" value="I-set"/>
    <property type="match status" value="1"/>
</dbReference>
<reference evidence="3 4" key="1">
    <citation type="submission" date="2021-06" db="EMBL/GenBank/DDBJ databases">
        <title>Caerostris extrusa draft genome.</title>
        <authorList>
            <person name="Kono N."/>
            <person name="Arakawa K."/>
        </authorList>
    </citation>
    <scope>NUCLEOTIDE SEQUENCE [LARGE SCALE GENOMIC DNA]</scope>
</reference>
<dbReference type="InterPro" id="IPR013783">
    <property type="entry name" value="Ig-like_fold"/>
</dbReference>
<dbReference type="InterPro" id="IPR013098">
    <property type="entry name" value="Ig_I-set"/>
</dbReference>
<dbReference type="InterPro" id="IPR036179">
    <property type="entry name" value="Ig-like_dom_sf"/>
</dbReference>
<comment type="caution">
    <text evidence="3">The sequence shown here is derived from an EMBL/GenBank/DDBJ whole genome shotgun (WGS) entry which is preliminary data.</text>
</comment>
<protein>
    <recommendedName>
        <fullName evidence="2">Ig-like domain-containing protein</fullName>
    </recommendedName>
</protein>
<dbReference type="AlphaFoldDB" id="A0AAV4Y2C1"/>